<dbReference type="OMA" id="VTHEYQN"/>
<proteinExistence type="predicted"/>
<reference evidence="5" key="1">
    <citation type="submission" date="2018-01" db="EMBL/GenBank/DDBJ databases">
        <authorList>
            <person name="Alioto T."/>
            <person name="Alioto T."/>
        </authorList>
    </citation>
    <scope>NUCLEOTIDE SEQUENCE [LARGE SCALE GENOMIC DNA]</scope>
</reference>
<accession>A0A3B0KYR1</accession>
<sequence length="139" mass="16231">METATGYQDISALEKSVANAGSQLYTMAHKLHAVERSLEQTTMEQMDEMEVMELLESMTEVKNEYQNLRKDIQEVQQLQRDVSTSIRFQMRSMQQTFQMLKKRIATSQEHKQKKHRQQPRTNTNTTTTELPAIVTVNEH</sequence>
<dbReference type="Proteomes" id="UP000268350">
    <property type="component" value="Unassembled WGS sequence"/>
</dbReference>
<organism evidence="4 5">
    <name type="scientific">Drosophila guanche</name>
    <name type="common">Fruit fly</name>
    <dbReference type="NCBI Taxonomy" id="7266"/>
    <lineage>
        <taxon>Eukaryota</taxon>
        <taxon>Metazoa</taxon>
        <taxon>Ecdysozoa</taxon>
        <taxon>Arthropoda</taxon>
        <taxon>Hexapoda</taxon>
        <taxon>Insecta</taxon>
        <taxon>Pterygota</taxon>
        <taxon>Neoptera</taxon>
        <taxon>Endopterygota</taxon>
        <taxon>Diptera</taxon>
        <taxon>Brachycera</taxon>
        <taxon>Muscomorpha</taxon>
        <taxon>Ephydroidea</taxon>
        <taxon>Drosophilidae</taxon>
        <taxon>Drosophila</taxon>
        <taxon>Sophophora</taxon>
    </lineage>
</organism>
<feature type="coiled-coil region" evidence="1">
    <location>
        <begin position="51"/>
        <end position="81"/>
    </location>
</feature>
<protein>
    <recommendedName>
        <fullName evidence="3">Ska2 N-terminal domain-containing protein</fullName>
    </recommendedName>
</protein>
<evidence type="ECO:0000256" key="1">
    <source>
        <dbReference type="SAM" id="Coils"/>
    </source>
</evidence>
<evidence type="ECO:0000259" key="3">
    <source>
        <dbReference type="Pfam" id="PF16740"/>
    </source>
</evidence>
<dbReference type="Pfam" id="PF16740">
    <property type="entry name" value="SKA2"/>
    <property type="match status" value="1"/>
</dbReference>
<keyword evidence="5" id="KW-1185">Reference proteome</keyword>
<dbReference type="InterPro" id="IPR042091">
    <property type="entry name" value="Ska2_N"/>
</dbReference>
<dbReference type="AlphaFoldDB" id="A0A3B0KYR1"/>
<evidence type="ECO:0000313" key="5">
    <source>
        <dbReference type="Proteomes" id="UP000268350"/>
    </source>
</evidence>
<dbReference type="Gene3D" id="6.10.250.1380">
    <property type="match status" value="1"/>
</dbReference>
<feature type="region of interest" description="Disordered" evidence="2">
    <location>
        <begin position="103"/>
        <end position="139"/>
    </location>
</feature>
<gene>
    <name evidence="4" type="ORF">DGUA_6G020046</name>
</gene>
<feature type="domain" description="Ska2 N-terminal" evidence="3">
    <location>
        <begin position="14"/>
        <end position="117"/>
    </location>
</feature>
<evidence type="ECO:0000256" key="2">
    <source>
        <dbReference type="SAM" id="MobiDB-lite"/>
    </source>
</evidence>
<keyword evidence="1" id="KW-0175">Coiled coil</keyword>
<dbReference type="OrthoDB" id="8182512at2759"/>
<dbReference type="STRING" id="7266.A0A3B0KYR1"/>
<name>A0A3B0KYR1_DROGU</name>
<evidence type="ECO:0000313" key="4">
    <source>
        <dbReference type="EMBL" id="SPP89268.1"/>
    </source>
</evidence>
<dbReference type="EMBL" id="OUUW01000019">
    <property type="protein sequence ID" value="SPP89268.1"/>
    <property type="molecule type" value="Genomic_DNA"/>
</dbReference>